<protein>
    <submittedName>
        <fullName evidence="1">Uncharacterized protein</fullName>
    </submittedName>
</protein>
<dbReference type="InterPro" id="IPR011750">
    <property type="entry name" value="Gmx_para_CXXCG"/>
</dbReference>
<dbReference type="NCBIfam" id="TIGR02264">
    <property type="entry name" value="gmx_para_CXXCG"/>
    <property type="match status" value="1"/>
</dbReference>
<keyword evidence="2" id="KW-1185">Reference proteome</keyword>
<organism evidence="1 2">
    <name type="scientific">Archangium minus</name>
    <dbReference type="NCBI Taxonomy" id="83450"/>
    <lineage>
        <taxon>Bacteria</taxon>
        <taxon>Pseudomonadati</taxon>
        <taxon>Myxococcota</taxon>
        <taxon>Myxococcia</taxon>
        <taxon>Myxococcales</taxon>
        <taxon>Cystobacterineae</taxon>
        <taxon>Archangiaceae</taxon>
        <taxon>Archangium</taxon>
    </lineage>
</organism>
<proteinExistence type="predicted"/>
<dbReference type="EMBL" id="CP043494">
    <property type="protein sequence ID" value="WNG50002.1"/>
    <property type="molecule type" value="Genomic_DNA"/>
</dbReference>
<name>A0ABY9X3L6_9BACT</name>
<dbReference type="RefSeq" id="WP_395808578.1">
    <property type="nucleotide sequence ID" value="NZ_CP043494.1"/>
</dbReference>
<dbReference type="Proteomes" id="UP001611383">
    <property type="component" value="Chromosome"/>
</dbReference>
<evidence type="ECO:0000313" key="1">
    <source>
        <dbReference type="EMBL" id="WNG50002.1"/>
    </source>
</evidence>
<accession>A0ABY9X3L6</accession>
<sequence length="237" mass="26374">MHYFKIEEDKAADYTGYVDGSHRWKLPGIICPACKATWSTIAKDYPSVDLTPVASLANFEKARPEPADEYERLCELVRPLLPPGAVLEPGAGFGPIVGKAQGRFGQLVSPVPWVLLIQREVLEKLQAEGLRGLKGCRTELRFRQRASPELLELELLPVGRVHPDCLPSKRPPICRRCGRGGLSLPDKLLLDASTIPSHLDLFRLEDFSTQLICTERFVDTCRRLGLDGVVFHPLPAK</sequence>
<reference evidence="1 2" key="1">
    <citation type="submission" date="2019-08" db="EMBL/GenBank/DDBJ databases">
        <title>Archangium and Cystobacter genomes.</title>
        <authorList>
            <person name="Chen I.-C.K."/>
            <person name="Wielgoss S."/>
        </authorList>
    </citation>
    <scope>NUCLEOTIDE SEQUENCE [LARGE SCALE GENOMIC DNA]</scope>
    <source>
        <strain evidence="1 2">Cbm 6</strain>
    </source>
</reference>
<evidence type="ECO:0000313" key="2">
    <source>
        <dbReference type="Proteomes" id="UP001611383"/>
    </source>
</evidence>
<dbReference type="Pfam" id="PF09535">
    <property type="entry name" value="Gmx_para_CXXCG"/>
    <property type="match status" value="1"/>
</dbReference>
<gene>
    <name evidence="1" type="ORF">F0U60_42185</name>
</gene>